<evidence type="ECO:0000313" key="2">
    <source>
        <dbReference type="Proteomes" id="UP000073200"/>
    </source>
</evidence>
<dbReference type="Gene3D" id="3.30.70.1280">
    <property type="entry name" value="SP0830-like domains"/>
    <property type="match status" value="1"/>
</dbReference>
<name>A0A116LK61_STRSU</name>
<sequence length="176" mass="20635">MRYVLLLRGINVGGRNKIVMAELRQAVADLGYDKVETYINSGNLFFDSTKNRGDIVAEFQTFFTERYPFVEQFALLDAQDYQAEIDQLPVWWQEELARKDVLFFTEGLDKQAMVDYIQSLHLGDEVLHLSEHAIYWGKYTEGSYLQTAYHRQLAKLPFYKQVTIRMGRLSQLYQTI</sequence>
<proteinExistence type="predicted"/>
<dbReference type="PANTHER" id="PTHR36439">
    <property type="entry name" value="BLL4334 PROTEIN"/>
    <property type="match status" value="1"/>
</dbReference>
<gene>
    <name evidence="1" type="ORF">ERS132421_01231</name>
</gene>
<evidence type="ECO:0000313" key="1">
    <source>
        <dbReference type="EMBL" id="CYU97049.1"/>
    </source>
</evidence>
<dbReference type="InterPro" id="IPR012545">
    <property type="entry name" value="DUF1697"/>
</dbReference>
<organism evidence="1 2">
    <name type="scientific">Streptococcus suis</name>
    <dbReference type="NCBI Taxonomy" id="1307"/>
    <lineage>
        <taxon>Bacteria</taxon>
        <taxon>Bacillati</taxon>
        <taxon>Bacillota</taxon>
        <taxon>Bacilli</taxon>
        <taxon>Lactobacillales</taxon>
        <taxon>Streptococcaceae</taxon>
        <taxon>Streptococcus</taxon>
    </lineage>
</organism>
<dbReference type="GO" id="GO:0008973">
    <property type="term" value="F:phosphopentomutase activity"/>
    <property type="evidence" value="ECO:0007669"/>
    <property type="project" value="UniProtKB-EC"/>
</dbReference>
<dbReference type="EMBL" id="FIHG01000006">
    <property type="protein sequence ID" value="CYU97049.1"/>
    <property type="molecule type" value="Genomic_DNA"/>
</dbReference>
<dbReference type="PIRSF" id="PIRSF008502">
    <property type="entry name" value="UCP008502"/>
    <property type="match status" value="1"/>
</dbReference>
<accession>A0A116LK61</accession>
<keyword evidence="1" id="KW-0413">Isomerase</keyword>
<dbReference type="EC" id="5.4.2.7" evidence="1"/>
<protein>
    <submittedName>
        <fullName evidence="1">Phosphopentomutase</fullName>
        <ecNumber evidence="1">5.4.2.7</ecNumber>
    </submittedName>
</protein>
<dbReference type="Gene3D" id="3.30.70.1260">
    <property type="entry name" value="bacterial protein sp0830 like"/>
    <property type="match status" value="1"/>
</dbReference>
<dbReference type="AlphaFoldDB" id="A0A116LK61"/>
<dbReference type="Proteomes" id="UP000073200">
    <property type="component" value="Unassembled WGS sequence"/>
</dbReference>
<dbReference type="SUPFAM" id="SSF160379">
    <property type="entry name" value="SP0830-like"/>
    <property type="match status" value="1"/>
</dbReference>
<reference evidence="1 2" key="1">
    <citation type="submission" date="2016-02" db="EMBL/GenBank/DDBJ databases">
        <authorList>
            <consortium name="Pathogen Informatics"/>
        </authorList>
    </citation>
    <scope>NUCLEOTIDE SEQUENCE [LARGE SCALE GENOMIC DNA]</scope>
    <source>
        <strain evidence="1 2">LSS59</strain>
    </source>
</reference>
<dbReference type="Pfam" id="PF08002">
    <property type="entry name" value="DUF1697"/>
    <property type="match status" value="1"/>
</dbReference>
<dbReference type="PANTHER" id="PTHR36439:SF1">
    <property type="entry name" value="DUF1697 DOMAIN-CONTAINING PROTEIN"/>
    <property type="match status" value="1"/>
</dbReference>